<keyword evidence="11" id="KW-1185">Reference proteome</keyword>
<dbReference type="PROSITE" id="PS50893">
    <property type="entry name" value="ABC_TRANSPORTER_2"/>
    <property type="match status" value="1"/>
</dbReference>
<dbReference type="OrthoDB" id="9802264at2"/>
<keyword evidence="7" id="KW-1278">Translocase</keyword>
<dbReference type="GO" id="GO:0005524">
    <property type="term" value="F:ATP binding"/>
    <property type="evidence" value="ECO:0007669"/>
    <property type="project" value="UniProtKB-KW"/>
</dbReference>
<dbReference type="SUPFAM" id="SSF52540">
    <property type="entry name" value="P-loop containing nucleoside triphosphate hydrolases"/>
    <property type="match status" value="1"/>
</dbReference>
<dbReference type="GO" id="GO:0016887">
    <property type="term" value="F:ATP hydrolysis activity"/>
    <property type="evidence" value="ECO:0007669"/>
    <property type="project" value="InterPro"/>
</dbReference>
<feature type="domain" description="ABC transporter" evidence="9">
    <location>
        <begin position="4"/>
        <end position="235"/>
    </location>
</feature>
<dbReference type="EC" id="3.6.3.36" evidence="10"/>
<dbReference type="Pfam" id="PF00005">
    <property type="entry name" value="ABC_tran"/>
    <property type="match status" value="1"/>
</dbReference>
<evidence type="ECO:0000256" key="3">
    <source>
        <dbReference type="ARBA" id="ARBA00022475"/>
    </source>
</evidence>
<dbReference type="InterPro" id="IPR027417">
    <property type="entry name" value="P-loop_NTPase"/>
</dbReference>
<keyword evidence="5" id="KW-0547">Nucleotide-binding</keyword>
<dbReference type="InterPro" id="IPR017871">
    <property type="entry name" value="ABC_transporter-like_CS"/>
</dbReference>
<evidence type="ECO:0000259" key="9">
    <source>
        <dbReference type="PROSITE" id="PS50893"/>
    </source>
</evidence>
<dbReference type="InterPro" id="IPR003593">
    <property type="entry name" value="AAA+_ATPase"/>
</dbReference>
<dbReference type="Proteomes" id="UP000025241">
    <property type="component" value="Chromosome I"/>
</dbReference>
<dbReference type="SMART" id="SM00382">
    <property type="entry name" value="AAA"/>
    <property type="match status" value="1"/>
</dbReference>
<gene>
    <name evidence="10" type="primary">tauB</name>
    <name evidence="10" type="ORF">PKB_2718</name>
</gene>
<dbReference type="PROSITE" id="PS00211">
    <property type="entry name" value="ABC_TRANSPORTER_1"/>
    <property type="match status" value="1"/>
</dbReference>
<dbReference type="RefSeq" id="WP_043252432.1">
    <property type="nucleotide sequence ID" value="NZ_HG322950.1"/>
</dbReference>
<sequence length="268" mass="29664">MSRLTAEAVSLSFEQHGQIRRVLHELTLDVTKGESLVVLGPSGCGKSTLLNVLAGFQQPDRGRVQIDGRTLEGPGGERGVVFQDDALMPWLDALDNVALGLRIRGLGRAEREARAREVLGLVGLQEHAHYRVSQLSGGQRQRLGLARALAVEPDFLLLDEPFGALDALTRERMQVLTLDLWRKTGKGLFLITHSVDEALFLATDLVVMDGPPARIVKRLRPDFARRYAAGEPVRSIKSDPEFGRLRQALLDEFLEDESLEEPEAEHAH</sequence>
<evidence type="ECO:0000256" key="8">
    <source>
        <dbReference type="ARBA" id="ARBA00023136"/>
    </source>
</evidence>
<keyword evidence="2" id="KW-0813">Transport</keyword>
<protein>
    <submittedName>
        <fullName evidence="10">Taurine import ATP-binding protein TauB</fullName>
        <ecNumber evidence="10">3.6.3.36</ecNumber>
    </submittedName>
</protein>
<dbReference type="PANTHER" id="PTHR42788:SF18">
    <property type="entry name" value="TAURINE IMPORT ATP-BINDING PROTEIN TAUB"/>
    <property type="match status" value="1"/>
</dbReference>
<reference evidence="10 11" key="1">
    <citation type="submission" date="2013-03" db="EMBL/GenBank/DDBJ databases">
        <authorList>
            <person name="Linke B."/>
        </authorList>
    </citation>
    <scope>NUCLEOTIDE SEQUENCE [LARGE SCALE GENOMIC DNA]</scope>
    <source>
        <strain evidence="10 11">B13</strain>
    </source>
</reference>
<keyword evidence="3" id="KW-1003">Cell membrane</keyword>
<dbReference type="PATRIC" id="fig|1301098.3.peg.2729"/>
<reference evidence="10 11" key="2">
    <citation type="submission" date="2014-05" db="EMBL/GenBank/DDBJ databases">
        <title>Genome sequence of the 3-chlorobenzoate degrading bacterium Pseudomonas knackmussii B13 shows multiple evidence for horizontal gene transfer.</title>
        <authorList>
            <person name="Miyazaki R."/>
            <person name="Bertelli C."/>
            <person name="Falquet L."/>
            <person name="Robinson-Rechavi M."/>
            <person name="Gharib W."/>
            <person name="Roy S."/>
            <person name="Van der Meer J.R."/>
        </authorList>
    </citation>
    <scope>NUCLEOTIDE SEQUENCE [LARGE SCALE GENOMIC DNA]</scope>
    <source>
        <strain evidence="10 11">B13</strain>
    </source>
</reference>
<dbReference type="InterPro" id="IPR050166">
    <property type="entry name" value="ABC_transporter_ATP-bind"/>
</dbReference>
<keyword evidence="4" id="KW-0997">Cell inner membrane</keyword>
<evidence type="ECO:0000313" key="10">
    <source>
        <dbReference type="EMBL" id="CDF84065.1"/>
    </source>
</evidence>
<dbReference type="EMBL" id="HG322950">
    <property type="protein sequence ID" value="CDF84065.1"/>
    <property type="molecule type" value="Genomic_DNA"/>
</dbReference>
<dbReference type="CDD" id="cd03293">
    <property type="entry name" value="ABC_NrtD_SsuB_transporters"/>
    <property type="match status" value="1"/>
</dbReference>
<dbReference type="AlphaFoldDB" id="A0A024HGB6"/>
<dbReference type="HOGENOM" id="CLU_000604_1_22_6"/>
<proteinExistence type="inferred from homology"/>
<name>A0A024HGB6_PSEKB</name>
<dbReference type="KEGG" id="pkc:PKB_2718"/>
<dbReference type="eggNOG" id="COG4525">
    <property type="taxonomic scope" value="Bacteria"/>
</dbReference>
<evidence type="ECO:0000256" key="4">
    <source>
        <dbReference type="ARBA" id="ARBA00022519"/>
    </source>
</evidence>
<evidence type="ECO:0000313" key="11">
    <source>
        <dbReference type="Proteomes" id="UP000025241"/>
    </source>
</evidence>
<keyword evidence="8" id="KW-0472">Membrane</keyword>
<dbReference type="PANTHER" id="PTHR42788">
    <property type="entry name" value="TAURINE IMPORT ATP-BINDING PROTEIN-RELATED"/>
    <property type="match status" value="1"/>
</dbReference>
<organism evidence="10 11">
    <name type="scientific">Pseudomonas knackmussii (strain DSM 6978 / CCUG 54928 / LMG 23759 / B13)</name>
    <dbReference type="NCBI Taxonomy" id="1301098"/>
    <lineage>
        <taxon>Bacteria</taxon>
        <taxon>Pseudomonadati</taxon>
        <taxon>Pseudomonadota</taxon>
        <taxon>Gammaproteobacteria</taxon>
        <taxon>Pseudomonadales</taxon>
        <taxon>Pseudomonadaceae</taxon>
        <taxon>Pseudomonas</taxon>
    </lineage>
</organism>
<accession>A0A024HGB6</accession>
<evidence type="ECO:0000256" key="5">
    <source>
        <dbReference type="ARBA" id="ARBA00022741"/>
    </source>
</evidence>
<keyword evidence="6 10" id="KW-0067">ATP-binding</keyword>
<evidence type="ECO:0000256" key="2">
    <source>
        <dbReference type="ARBA" id="ARBA00022448"/>
    </source>
</evidence>
<evidence type="ECO:0000256" key="6">
    <source>
        <dbReference type="ARBA" id="ARBA00022840"/>
    </source>
</evidence>
<evidence type="ECO:0000256" key="1">
    <source>
        <dbReference type="ARBA" id="ARBA00005417"/>
    </source>
</evidence>
<dbReference type="InterPro" id="IPR003439">
    <property type="entry name" value="ABC_transporter-like_ATP-bd"/>
</dbReference>
<dbReference type="STRING" id="1301098.PKB_2718"/>
<evidence type="ECO:0000256" key="7">
    <source>
        <dbReference type="ARBA" id="ARBA00022967"/>
    </source>
</evidence>
<comment type="similarity">
    <text evidence="1">Belongs to the ABC transporter superfamily.</text>
</comment>
<keyword evidence="10" id="KW-0378">Hydrolase</keyword>
<dbReference type="Gene3D" id="3.40.50.300">
    <property type="entry name" value="P-loop containing nucleotide triphosphate hydrolases"/>
    <property type="match status" value="1"/>
</dbReference>